<keyword evidence="1" id="KW-0812">Transmembrane</keyword>
<proteinExistence type="predicted"/>
<keyword evidence="1" id="KW-0472">Membrane</keyword>
<evidence type="ECO:0000313" key="3">
    <source>
        <dbReference type="WBParaSite" id="Hba_09768"/>
    </source>
</evidence>
<reference evidence="3" key="1">
    <citation type="submission" date="2016-11" db="UniProtKB">
        <authorList>
            <consortium name="WormBaseParasite"/>
        </authorList>
    </citation>
    <scope>IDENTIFICATION</scope>
</reference>
<sequence length="34" mass="3874">MSFGNIPSTAFFQSFCPSNNSYLVVLLLLHLFKH</sequence>
<protein>
    <submittedName>
        <fullName evidence="3">Uncharacterized protein</fullName>
    </submittedName>
</protein>
<keyword evidence="2" id="KW-1185">Reference proteome</keyword>
<evidence type="ECO:0000256" key="1">
    <source>
        <dbReference type="SAM" id="Phobius"/>
    </source>
</evidence>
<dbReference type="WBParaSite" id="Hba_09768">
    <property type="protein sequence ID" value="Hba_09768"/>
    <property type="gene ID" value="Hba_09768"/>
</dbReference>
<evidence type="ECO:0000313" key="2">
    <source>
        <dbReference type="Proteomes" id="UP000095283"/>
    </source>
</evidence>
<organism evidence="2 3">
    <name type="scientific">Heterorhabditis bacteriophora</name>
    <name type="common">Entomopathogenic nematode worm</name>
    <dbReference type="NCBI Taxonomy" id="37862"/>
    <lineage>
        <taxon>Eukaryota</taxon>
        <taxon>Metazoa</taxon>
        <taxon>Ecdysozoa</taxon>
        <taxon>Nematoda</taxon>
        <taxon>Chromadorea</taxon>
        <taxon>Rhabditida</taxon>
        <taxon>Rhabditina</taxon>
        <taxon>Rhabditomorpha</taxon>
        <taxon>Strongyloidea</taxon>
        <taxon>Heterorhabditidae</taxon>
        <taxon>Heterorhabditis</taxon>
    </lineage>
</organism>
<accession>A0A1I7WX60</accession>
<dbReference type="Proteomes" id="UP000095283">
    <property type="component" value="Unplaced"/>
</dbReference>
<dbReference type="AlphaFoldDB" id="A0A1I7WX60"/>
<name>A0A1I7WX60_HETBA</name>
<feature type="transmembrane region" description="Helical" evidence="1">
    <location>
        <begin position="12"/>
        <end position="32"/>
    </location>
</feature>
<keyword evidence="1" id="KW-1133">Transmembrane helix</keyword>